<dbReference type="SUPFAM" id="SSF52172">
    <property type="entry name" value="CheY-like"/>
    <property type="match status" value="1"/>
</dbReference>
<reference evidence="4" key="1">
    <citation type="submission" date="2022-11" db="EMBL/GenBank/DDBJ databases">
        <title>Lacinutrix neustonica HL-RS19T sp. nov., isolated from the surface microlayer sample of brackish Lake Shihwa.</title>
        <authorList>
            <person name="Choi J.Y."/>
            <person name="Hwang C.Y."/>
        </authorList>
    </citation>
    <scope>NUCLEOTIDE SEQUENCE</scope>
    <source>
        <strain evidence="4">HL-RS19</strain>
    </source>
</reference>
<dbReference type="PANTHER" id="PTHR44591:SF3">
    <property type="entry name" value="RESPONSE REGULATORY DOMAIN-CONTAINING PROTEIN"/>
    <property type="match status" value="1"/>
</dbReference>
<dbReference type="GO" id="GO:0000160">
    <property type="term" value="P:phosphorelay signal transduction system"/>
    <property type="evidence" value="ECO:0007669"/>
    <property type="project" value="InterPro"/>
</dbReference>
<dbReference type="InterPro" id="IPR011006">
    <property type="entry name" value="CheY-like_superfamily"/>
</dbReference>
<keyword evidence="1 2" id="KW-0597">Phosphoprotein</keyword>
<feature type="domain" description="Response regulatory" evidence="3">
    <location>
        <begin position="5"/>
        <end position="119"/>
    </location>
</feature>
<feature type="modified residue" description="4-aspartylphosphate" evidence="2">
    <location>
        <position position="54"/>
    </location>
</feature>
<sequence>MDKIKVLWVDDEIDLLKPHILFLEQKNYNVTTCKSGTEALEILDEQKFDIVFLDENMPGLTGLDTLNEIKEKENELPVVMITKSEEEYIMEEAIGNKIADYLIKPVNPHQILLSLKKNLDHSRLVSEKTTSNYQQEFRKIAMDMAMVNSYEDWISLYQKLVYWEMRLEDIEDSGMFEILESQKNEANIQFGKFIDKNYPTWFEANTESPTLSHVLFKDKIVPELSKEQPTLLVVIDNLRYDQWKAFEPSVTNHYKKVSEEAFYSILPTATQYARNAIFSGLMPSDMEKLHPEYWKNDTDDGGKNLHEHDFLNAQMKRLGLTHLKHEYYKITNLKDGKKLAENFRGLKDNDLTVVVYNFVDMLSHSKTEMDVVKELASNDKAYRSLTQSWFKNSPLFEMIQQAQQMGFKLILTTDHGTINVKNPSKVIGDRDTSLNLRYKTGRSLSYEEKDVLAAKDPKTIHLPTISMNSSFIFAKSDLFFAYPNNYNHYVSYYRNTYQHGGVSLEEMIIPFVVLSPK</sequence>
<protein>
    <submittedName>
        <fullName evidence="4">Bifunctional response regulator/alkaline phosphatase family protein</fullName>
    </submittedName>
</protein>
<dbReference type="InterPro" id="IPR001789">
    <property type="entry name" value="Sig_transdc_resp-reg_receiver"/>
</dbReference>
<evidence type="ECO:0000256" key="2">
    <source>
        <dbReference type="PROSITE-ProRule" id="PRU00169"/>
    </source>
</evidence>
<evidence type="ECO:0000256" key="1">
    <source>
        <dbReference type="ARBA" id="ARBA00022553"/>
    </source>
</evidence>
<dbReference type="RefSeq" id="WP_267676977.1">
    <property type="nucleotide sequence ID" value="NZ_CP113088.1"/>
</dbReference>
<dbReference type="EMBL" id="CP113088">
    <property type="protein sequence ID" value="WAC02379.1"/>
    <property type="molecule type" value="Genomic_DNA"/>
</dbReference>
<dbReference type="InterPro" id="IPR050595">
    <property type="entry name" value="Bact_response_regulator"/>
</dbReference>
<dbReference type="PROSITE" id="PS50110">
    <property type="entry name" value="RESPONSE_REGULATORY"/>
    <property type="match status" value="1"/>
</dbReference>
<dbReference type="Proteomes" id="UP001164705">
    <property type="component" value="Chromosome"/>
</dbReference>
<dbReference type="CDD" id="cd00156">
    <property type="entry name" value="REC"/>
    <property type="match status" value="1"/>
</dbReference>
<name>A0A9E8MWV1_9FLAO</name>
<dbReference type="Pfam" id="PF00072">
    <property type="entry name" value="Response_reg"/>
    <property type="match status" value="1"/>
</dbReference>
<evidence type="ECO:0000313" key="5">
    <source>
        <dbReference type="Proteomes" id="UP001164705"/>
    </source>
</evidence>
<proteinExistence type="predicted"/>
<dbReference type="KEGG" id="lnu:N7U66_01195"/>
<organism evidence="4 5">
    <name type="scientific">Lacinutrix neustonica</name>
    <dbReference type="NCBI Taxonomy" id="2980107"/>
    <lineage>
        <taxon>Bacteria</taxon>
        <taxon>Pseudomonadati</taxon>
        <taxon>Bacteroidota</taxon>
        <taxon>Flavobacteriia</taxon>
        <taxon>Flavobacteriales</taxon>
        <taxon>Flavobacteriaceae</taxon>
        <taxon>Lacinutrix</taxon>
    </lineage>
</organism>
<dbReference type="SMART" id="SM00448">
    <property type="entry name" value="REC"/>
    <property type="match status" value="1"/>
</dbReference>
<dbReference type="PANTHER" id="PTHR44591">
    <property type="entry name" value="STRESS RESPONSE REGULATOR PROTEIN 1"/>
    <property type="match status" value="1"/>
</dbReference>
<evidence type="ECO:0000313" key="4">
    <source>
        <dbReference type="EMBL" id="WAC02379.1"/>
    </source>
</evidence>
<keyword evidence="5" id="KW-1185">Reference proteome</keyword>
<dbReference type="AlphaFoldDB" id="A0A9E8MWV1"/>
<evidence type="ECO:0000259" key="3">
    <source>
        <dbReference type="PROSITE" id="PS50110"/>
    </source>
</evidence>
<dbReference type="InterPro" id="IPR017850">
    <property type="entry name" value="Alkaline_phosphatase_core_sf"/>
</dbReference>
<accession>A0A9E8MWV1</accession>
<dbReference type="Gene3D" id="3.40.50.2300">
    <property type="match status" value="1"/>
</dbReference>
<dbReference type="SUPFAM" id="SSF53649">
    <property type="entry name" value="Alkaline phosphatase-like"/>
    <property type="match status" value="1"/>
</dbReference>
<dbReference type="Pfam" id="PF08665">
    <property type="entry name" value="PglZ"/>
    <property type="match status" value="1"/>
</dbReference>
<gene>
    <name evidence="4" type="ORF">N7U66_01195</name>
</gene>
<dbReference type="Gene3D" id="3.40.720.10">
    <property type="entry name" value="Alkaline Phosphatase, subunit A"/>
    <property type="match status" value="1"/>
</dbReference>